<accession>I8X1D9</accession>
<dbReference type="Gene3D" id="2.60.420.10">
    <property type="entry name" value="Maltose phosphorylase, domain 3"/>
    <property type="match status" value="1"/>
</dbReference>
<dbReference type="SUPFAM" id="SSF49785">
    <property type="entry name" value="Galactose-binding domain-like"/>
    <property type="match status" value="1"/>
</dbReference>
<dbReference type="eggNOG" id="COG3408">
    <property type="taxonomic scope" value="Bacteria"/>
</dbReference>
<reference evidence="3 4" key="1">
    <citation type="submission" date="2012-02" db="EMBL/GenBank/DDBJ databases">
        <title>The Genome Sequence of Bacteroides nordii CL02T12C05.</title>
        <authorList>
            <consortium name="The Broad Institute Genome Sequencing Platform"/>
            <person name="Earl A."/>
            <person name="Ward D."/>
            <person name="Feldgarden M."/>
            <person name="Gevers D."/>
            <person name="Zitomersky N.L."/>
            <person name="Coyne M.J."/>
            <person name="Comstock L.E."/>
            <person name="Young S.K."/>
            <person name="Zeng Q."/>
            <person name="Gargeya S."/>
            <person name="Fitzgerald M."/>
            <person name="Haas B."/>
            <person name="Abouelleil A."/>
            <person name="Alvarado L."/>
            <person name="Arachchi H.M."/>
            <person name="Berlin A."/>
            <person name="Chapman S.B."/>
            <person name="Gearin G."/>
            <person name="Goldberg J."/>
            <person name="Griggs A."/>
            <person name="Gujja S."/>
            <person name="Hansen M."/>
            <person name="Heiman D."/>
            <person name="Howarth C."/>
            <person name="Larimer J."/>
            <person name="Lui A."/>
            <person name="MacDonald P.J.P."/>
            <person name="McCowen C."/>
            <person name="Montmayeur A."/>
            <person name="Murphy C."/>
            <person name="Neiman D."/>
            <person name="Pearson M."/>
            <person name="Priest M."/>
            <person name="Roberts A."/>
            <person name="Saif S."/>
            <person name="Shea T."/>
            <person name="Sisk P."/>
            <person name="Stolte C."/>
            <person name="Sykes S."/>
            <person name="Wortman J."/>
            <person name="Nusbaum C."/>
            <person name="Birren B."/>
        </authorList>
    </citation>
    <scope>NUCLEOTIDE SEQUENCE [LARGE SCALE GENOMIC DNA]</scope>
    <source>
        <strain evidence="3 4">CL02T12C05</strain>
    </source>
</reference>
<dbReference type="PANTHER" id="PTHR34987:SF2">
    <property type="entry name" value="B, PUTATIVE (AFU_ORTHOLOGUE AFUA_7G05040)-RELATED"/>
    <property type="match status" value="1"/>
</dbReference>
<sequence>MLHAENREGAQWITSIEENVDNPNTWIAFRRDILIKKVPSEVIAQIGVDSKYWLWINGNLVVFEGGLKRGPNPEDTYYDEVNIAPYLKKGENKIAILVWYFGKNGFSHKSSGKAGLIFKVKDDKLDIISNSEWLCKVHPAYGNTGKPYPNYRLPESNIHFDARYDITGWQTEDCRKYAFEKARELGDWGVSPWNRLVKRPVPFWKDFGIKPLEMQRIPGNDKDTIIARFPYNMQMTPVLDVTDTQDGSLISISTDHSVAGGAENVRAEYVTKRGRQTYESLGWMNGHKLILVLPKSVTVNALSYRETGYDTEPTGSFSCDNEFYMRFWKKALRTLYVNMRDTYFDCPDRERAQWWGDVVLLMGESFYTYSPSAHALMKKAIYELVGWQKKNGVLYAPIPSGRSDTELPGQSLASIGRYGFWNYYLNTGDTQTIVDVYPKVKKYLGLWQLDNTGLTAFRSGGWTWGDWGDHRDIRLIYAGWHYLALDGAAKMADVLGYKDDAAMYRGIMKKLKVGYNKCWNGYAYRHPQYQKETDDRVQALAVIAGIADQTQYDEIFNLLKSQKHASPYMEKYVMEALFIMGQSNYALERVQSRFAPMVDNEEYSTLFEGWDIGEKGFGGGTVNHAWSGGALTVIAQYLCGVEPLKPGYELFKIEPDLTSFKQASITVPTIAGLVKSAFIIEPDVFSLEISVPRSAQAIVYLPTDLVFDISINGKTPSENKYKVDMHFEKEGKQAYLFNEGDYRIVGKK</sequence>
<dbReference type="InterPro" id="IPR008928">
    <property type="entry name" value="6-hairpin_glycosidase_sf"/>
</dbReference>
<evidence type="ECO:0008006" key="5">
    <source>
        <dbReference type="Google" id="ProtNLM"/>
    </source>
</evidence>
<dbReference type="PANTHER" id="PTHR34987">
    <property type="entry name" value="C, PUTATIVE (AFU_ORTHOLOGUE AFUA_3G02880)-RELATED"/>
    <property type="match status" value="1"/>
</dbReference>
<evidence type="ECO:0000259" key="1">
    <source>
        <dbReference type="Pfam" id="PF17389"/>
    </source>
</evidence>
<feature type="domain" description="Alpha-L-rhamnosidase C-terminal" evidence="2">
    <location>
        <begin position="640"/>
        <end position="704"/>
    </location>
</feature>
<protein>
    <recommendedName>
        <fullName evidence="5">Alpha-L-rhamnosidase</fullName>
    </recommendedName>
</protein>
<dbReference type="InterPro" id="IPR012341">
    <property type="entry name" value="6hp_glycosidase-like_sf"/>
</dbReference>
<dbReference type="InterPro" id="IPR035398">
    <property type="entry name" value="Bac_rhamnosid_C"/>
</dbReference>
<dbReference type="PATRIC" id="fig|997884.3.peg.4050"/>
<dbReference type="Proteomes" id="UP000003089">
    <property type="component" value="Unassembled WGS sequence"/>
</dbReference>
<feature type="domain" description="Alpha-L-rhamnosidase six-hairpin glycosidase" evidence="1">
    <location>
        <begin position="314"/>
        <end position="631"/>
    </location>
</feature>
<dbReference type="InterPro" id="IPR008979">
    <property type="entry name" value="Galactose-bd-like_sf"/>
</dbReference>
<evidence type="ECO:0000259" key="2">
    <source>
        <dbReference type="Pfam" id="PF17390"/>
    </source>
</evidence>
<dbReference type="Gene3D" id="1.50.10.10">
    <property type="match status" value="1"/>
</dbReference>
<dbReference type="EMBL" id="AGXS01000026">
    <property type="protein sequence ID" value="EIY44660.1"/>
    <property type="molecule type" value="Genomic_DNA"/>
</dbReference>
<keyword evidence="4" id="KW-1185">Reference proteome</keyword>
<dbReference type="HOGENOM" id="CLU_009782_1_0_10"/>
<name>I8X1D9_9BACE</name>
<proteinExistence type="predicted"/>
<dbReference type="Gene3D" id="2.60.120.260">
    <property type="entry name" value="Galactose-binding domain-like"/>
    <property type="match status" value="1"/>
</dbReference>
<gene>
    <name evidence="3" type="ORF">HMPREF1068_03947</name>
</gene>
<comment type="caution">
    <text evidence="3">The sequence shown here is derived from an EMBL/GenBank/DDBJ whole genome shotgun (WGS) entry which is preliminary data.</text>
</comment>
<evidence type="ECO:0000313" key="4">
    <source>
        <dbReference type="Proteomes" id="UP000003089"/>
    </source>
</evidence>
<dbReference type="Pfam" id="PF17390">
    <property type="entry name" value="Bac_rhamnosid_C"/>
    <property type="match status" value="1"/>
</dbReference>
<dbReference type="SUPFAM" id="SSF48208">
    <property type="entry name" value="Six-hairpin glycosidases"/>
    <property type="match status" value="1"/>
</dbReference>
<organism evidence="3 4">
    <name type="scientific">Bacteroides nordii CL02T12C05</name>
    <dbReference type="NCBI Taxonomy" id="997884"/>
    <lineage>
        <taxon>Bacteria</taxon>
        <taxon>Pseudomonadati</taxon>
        <taxon>Bacteroidota</taxon>
        <taxon>Bacteroidia</taxon>
        <taxon>Bacteroidales</taxon>
        <taxon>Bacteroidaceae</taxon>
        <taxon>Bacteroides</taxon>
    </lineage>
</organism>
<dbReference type="Pfam" id="PF17389">
    <property type="entry name" value="Bac_rhamnosid6H"/>
    <property type="match status" value="1"/>
</dbReference>
<evidence type="ECO:0000313" key="3">
    <source>
        <dbReference type="EMBL" id="EIY44660.1"/>
    </source>
</evidence>
<dbReference type="AlphaFoldDB" id="I8X1D9"/>
<dbReference type="STRING" id="997884.HMPREF1068_03947"/>
<dbReference type="GO" id="GO:0005975">
    <property type="term" value="P:carbohydrate metabolic process"/>
    <property type="evidence" value="ECO:0007669"/>
    <property type="project" value="InterPro"/>
</dbReference>
<dbReference type="InterPro" id="IPR035396">
    <property type="entry name" value="Bac_rhamnosid6H"/>
</dbReference>